<evidence type="ECO:0000313" key="4">
    <source>
        <dbReference type="EMBL" id="CAG9087911.1"/>
    </source>
</evidence>
<organism evidence="5 7">
    <name type="scientific">Bursaphelenchus xylophilus</name>
    <name type="common">Pinewood nematode worm</name>
    <name type="synonym">Aphelenchoides xylophilus</name>
    <dbReference type="NCBI Taxonomy" id="6326"/>
    <lineage>
        <taxon>Eukaryota</taxon>
        <taxon>Metazoa</taxon>
        <taxon>Ecdysozoa</taxon>
        <taxon>Nematoda</taxon>
        <taxon>Chromadorea</taxon>
        <taxon>Rhabditida</taxon>
        <taxon>Tylenchina</taxon>
        <taxon>Tylenchomorpha</taxon>
        <taxon>Aphelenchoidea</taxon>
        <taxon>Aphelenchoididae</taxon>
        <taxon>Bursaphelenchus</taxon>
    </lineage>
</organism>
<dbReference type="Proteomes" id="UP000582659">
    <property type="component" value="Unassembled WGS sequence"/>
</dbReference>
<name>A0A1I7S0Z2_BURXY</name>
<evidence type="ECO:0000313" key="5">
    <source>
        <dbReference type="Proteomes" id="UP000095284"/>
    </source>
</evidence>
<proteinExistence type="predicted"/>
<dbReference type="Proteomes" id="UP000095284">
    <property type="component" value="Unplaced"/>
</dbReference>
<accession>A0A1I7S0Z2</accession>
<evidence type="ECO:0000313" key="3">
    <source>
        <dbReference type="EMBL" id="CAD5211231.1"/>
    </source>
</evidence>
<keyword evidence="1" id="KW-0812">Transmembrane</keyword>
<evidence type="ECO:0000256" key="1">
    <source>
        <dbReference type="SAM" id="Phobius"/>
    </source>
</evidence>
<dbReference type="EMBL" id="CAJFDI010000001">
    <property type="protein sequence ID" value="CAD5211231.1"/>
    <property type="molecule type" value="Genomic_DNA"/>
</dbReference>
<evidence type="ECO:0000313" key="6">
    <source>
        <dbReference type="Proteomes" id="UP000659654"/>
    </source>
</evidence>
<sequence>MRLSIFLLLSAMVASPETMVFHLDEDCFVRTGDDQEISRNPGPCANVSPVLIDNFVMLFLRVKNSSAIEYATLEIRKWDEGEEFKLKFNDTSLKHVLNDDCVFSSSSFNAFLDMHVLYMAAECEETFGFTRTVLYTTKTIYTPPGGILHTDIPIQNRVFGIGMGNNIRRKSFISTLDTPIYVAKSGQIEAARKLHRIDEEMKVALDGGDKLYALFATNEFVTFAKRSKEETAYFQFSITVTDDFSNPRRSQDCNSTAGHERSLYFCFLDPPNSTHTDSSLNYDWIAPKLVNDDWFNRTGPKSPMSALVQECEAINARKSEVIRVLFPVLVFELTTISITLLLFSICVCVRKRKTYQQYKKSG</sequence>
<protein>
    <submittedName>
        <fullName evidence="3">(pine wood nematode) hypothetical protein</fullName>
    </submittedName>
</protein>
<gene>
    <name evidence="3" type="ORF">BXYJ_LOCUS2325</name>
</gene>
<evidence type="ECO:0000313" key="7">
    <source>
        <dbReference type="WBParaSite" id="BXY_0666700.1"/>
    </source>
</evidence>
<keyword evidence="2" id="KW-0732">Signal</keyword>
<keyword evidence="1" id="KW-1133">Transmembrane helix</keyword>
<keyword evidence="1" id="KW-0472">Membrane</keyword>
<keyword evidence="6" id="KW-1185">Reference proteome</keyword>
<feature type="signal peptide" evidence="2">
    <location>
        <begin position="1"/>
        <end position="16"/>
    </location>
</feature>
<dbReference type="AlphaFoldDB" id="A0A1I7S0Z2"/>
<dbReference type="WBParaSite" id="BXY_0666700.1">
    <property type="protein sequence ID" value="BXY_0666700.1"/>
    <property type="gene ID" value="BXY_0666700"/>
</dbReference>
<dbReference type="EMBL" id="CAJFCV020000001">
    <property type="protein sequence ID" value="CAG9087911.1"/>
    <property type="molecule type" value="Genomic_DNA"/>
</dbReference>
<reference evidence="4" key="2">
    <citation type="submission" date="2020-08" db="EMBL/GenBank/DDBJ databases">
        <authorList>
            <person name="Kikuchi T."/>
        </authorList>
    </citation>
    <scope>NUCLEOTIDE SEQUENCE</scope>
    <source>
        <strain evidence="3">Ka4C1</strain>
    </source>
</reference>
<dbReference type="Proteomes" id="UP000659654">
    <property type="component" value="Unassembled WGS sequence"/>
</dbReference>
<reference evidence="7" key="1">
    <citation type="submission" date="2016-11" db="UniProtKB">
        <authorList>
            <consortium name="WormBaseParasite"/>
        </authorList>
    </citation>
    <scope>IDENTIFICATION</scope>
</reference>
<evidence type="ECO:0000256" key="2">
    <source>
        <dbReference type="SAM" id="SignalP"/>
    </source>
</evidence>
<feature type="chain" id="PRO_5035359582" evidence="2">
    <location>
        <begin position="17"/>
        <end position="362"/>
    </location>
</feature>
<feature type="transmembrane region" description="Helical" evidence="1">
    <location>
        <begin position="324"/>
        <end position="349"/>
    </location>
</feature>